<organism evidence="1 2">
    <name type="scientific">Rhodofomes roseus</name>
    <dbReference type="NCBI Taxonomy" id="34475"/>
    <lineage>
        <taxon>Eukaryota</taxon>
        <taxon>Fungi</taxon>
        <taxon>Dikarya</taxon>
        <taxon>Basidiomycota</taxon>
        <taxon>Agaricomycotina</taxon>
        <taxon>Agaricomycetes</taxon>
        <taxon>Polyporales</taxon>
        <taxon>Rhodofomes</taxon>
    </lineage>
</organism>
<name>A0A4Y9YPL8_9APHY</name>
<protein>
    <submittedName>
        <fullName evidence="1">Uncharacterized protein</fullName>
    </submittedName>
</protein>
<evidence type="ECO:0000313" key="1">
    <source>
        <dbReference type="EMBL" id="TFY63471.1"/>
    </source>
</evidence>
<sequence>MNGRVPPVASNMRPARAKAYQRSYNETFASEVYAPGSIPENDAPFSNTRMPGCCCCSSPLQGGCTLLGEAAAGSNVLIDATAEDGTDTMMDVDVTTVREASAMDMDVSRATSSVDRVIDVSEQGARVFHPIGSVSSPTYINTKNEDAYDLGRFLQTVCVTVGDTE</sequence>
<dbReference type="AlphaFoldDB" id="A0A4Y9YPL8"/>
<dbReference type="Proteomes" id="UP000298390">
    <property type="component" value="Unassembled WGS sequence"/>
</dbReference>
<dbReference type="EMBL" id="SEKV01000129">
    <property type="protein sequence ID" value="TFY63471.1"/>
    <property type="molecule type" value="Genomic_DNA"/>
</dbReference>
<evidence type="ECO:0000313" key="2">
    <source>
        <dbReference type="Proteomes" id="UP000298390"/>
    </source>
</evidence>
<proteinExistence type="predicted"/>
<gene>
    <name evidence="1" type="ORF">EVJ58_g3230</name>
</gene>
<comment type="caution">
    <text evidence="1">The sequence shown here is derived from an EMBL/GenBank/DDBJ whole genome shotgun (WGS) entry which is preliminary data.</text>
</comment>
<reference evidence="1 2" key="1">
    <citation type="submission" date="2019-01" db="EMBL/GenBank/DDBJ databases">
        <title>Genome sequencing of the rare red list fungi Fomitopsis rosea.</title>
        <authorList>
            <person name="Buettner E."/>
            <person name="Kellner H."/>
        </authorList>
    </citation>
    <scope>NUCLEOTIDE SEQUENCE [LARGE SCALE GENOMIC DNA]</scope>
    <source>
        <strain evidence="1 2">DSM 105464</strain>
    </source>
</reference>
<accession>A0A4Y9YPL8</accession>